<dbReference type="GO" id="GO:0005778">
    <property type="term" value="C:peroxisomal membrane"/>
    <property type="evidence" value="ECO:0007669"/>
    <property type="project" value="UniProtKB-SubCell"/>
</dbReference>
<sequence length="227" mass="26079">MEKVIAFSNRTEGRDKFLKFWQYFSKLMQAVIISRYSTQFGNLFSAVRDCRKFFRLGKSLLEIHYITQILQDARLDSIQRALAILGNASMAIRWIFDNLSFLSAAKVMLYDHKEVNRLATTFWLLGLCFNLANSLREMMKSYAREATLKEASIGKTTRWVVENLDELSLTRKKMILEITKIIGDMIVASNGAQIPYKVLGKQFSEKWVGIGGIVASMISIYQIWCTS</sequence>
<protein>
    <recommendedName>
        <fullName evidence="7">Peroxisomal membrane protein 11B</fullName>
    </recommendedName>
</protein>
<comment type="caution">
    <text evidence="5">The sequence shown here is derived from an EMBL/GenBank/DDBJ whole genome shotgun (WGS) entry which is preliminary data.</text>
</comment>
<dbReference type="Proteomes" id="UP001162131">
    <property type="component" value="Unassembled WGS sequence"/>
</dbReference>
<organism evidence="5 6">
    <name type="scientific">Blepharisma stoltei</name>
    <dbReference type="NCBI Taxonomy" id="1481888"/>
    <lineage>
        <taxon>Eukaryota</taxon>
        <taxon>Sar</taxon>
        <taxon>Alveolata</taxon>
        <taxon>Ciliophora</taxon>
        <taxon>Postciliodesmatophora</taxon>
        <taxon>Heterotrichea</taxon>
        <taxon>Heterotrichida</taxon>
        <taxon>Blepharismidae</taxon>
        <taxon>Blepharisma</taxon>
    </lineage>
</organism>
<evidence type="ECO:0008006" key="7">
    <source>
        <dbReference type="Google" id="ProtNLM"/>
    </source>
</evidence>
<keyword evidence="2" id="KW-0472">Membrane</keyword>
<evidence type="ECO:0000256" key="2">
    <source>
        <dbReference type="ARBA" id="ARBA00023136"/>
    </source>
</evidence>
<evidence type="ECO:0000256" key="4">
    <source>
        <dbReference type="ARBA" id="ARBA00046271"/>
    </source>
</evidence>
<gene>
    <name evidence="5" type="ORF">BSTOLATCC_MIC65311</name>
</gene>
<comment type="subcellular location">
    <subcellularLocation>
        <location evidence="4">Peroxisome membrane</location>
    </subcellularLocation>
</comment>
<dbReference type="PANTHER" id="PTHR12652:SF50">
    <property type="entry name" value="PEROXIN 11"/>
    <property type="match status" value="1"/>
</dbReference>
<keyword evidence="6" id="KW-1185">Reference proteome</keyword>
<evidence type="ECO:0000256" key="3">
    <source>
        <dbReference type="ARBA" id="ARBA00023140"/>
    </source>
</evidence>
<dbReference type="EMBL" id="CAJZBQ010000063">
    <property type="protein sequence ID" value="CAG9336003.1"/>
    <property type="molecule type" value="Genomic_DNA"/>
</dbReference>
<dbReference type="Pfam" id="PF05648">
    <property type="entry name" value="PEX11"/>
    <property type="match status" value="1"/>
</dbReference>
<dbReference type="InterPro" id="IPR008733">
    <property type="entry name" value="PEX11"/>
</dbReference>
<evidence type="ECO:0000313" key="5">
    <source>
        <dbReference type="EMBL" id="CAG9336003.1"/>
    </source>
</evidence>
<keyword evidence="3" id="KW-0576">Peroxisome</keyword>
<name>A0AAU9KE42_9CILI</name>
<evidence type="ECO:0000256" key="1">
    <source>
        <dbReference type="ARBA" id="ARBA00022593"/>
    </source>
</evidence>
<dbReference type="AlphaFoldDB" id="A0AAU9KE42"/>
<proteinExistence type="predicted"/>
<reference evidence="5" key="1">
    <citation type="submission" date="2021-09" db="EMBL/GenBank/DDBJ databases">
        <authorList>
            <consortium name="AG Swart"/>
            <person name="Singh M."/>
            <person name="Singh A."/>
            <person name="Seah K."/>
            <person name="Emmerich C."/>
        </authorList>
    </citation>
    <scope>NUCLEOTIDE SEQUENCE</scope>
    <source>
        <strain evidence="5">ATCC30299</strain>
    </source>
</reference>
<dbReference type="GO" id="GO:0016559">
    <property type="term" value="P:peroxisome fission"/>
    <property type="evidence" value="ECO:0007669"/>
    <property type="project" value="InterPro"/>
</dbReference>
<evidence type="ECO:0000313" key="6">
    <source>
        <dbReference type="Proteomes" id="UP001162131"/>
    </source>
</evidence>
<accession>A0AAU9KE42</accession>
<dbReference type="PANTHER" id="PTHR12652">
    <property type="entry name" value="PEROXISOMAL BIOGENESIS FACTOR 11"/>
    <property type="match status" value="1"/>
</dbReference>
<keyword evidence="1" id="KW-0962">Peroxisome biogenesis</keyword>